<name>A0A8T1RX41_CHESE</name>
<comment type="caution">
    <text evidence="6">The sequence shown here is derived from an EMBL/GenBank/DDBJ whole genome shotgun (WGS) entry which is preliminary data.</text>
</comment>
<gene>
    <name evidence="6" type="ORF">G0U57_009782</name>
</gene>
<keyword evidence="7" id="KW-1185">Reference proteome</keyword>
<evidence type="ECO:0000313" key="7">
    <source>
        <dbReference type="Proteomes" id="UP000765507"/>
    </source>
</evidence>
<feature type="non-terminal residue" evidence="6">
    <location>
        <position position="1"/>
    </location>
</feature>
<evidence type="ECO:0000256" key="2">
    <source>
        <dbReference type="ARBA" id="ARBA00022490"/>
    </source>
</evidence>
<dbReference type="PANTHER" id="PTHR24217:SF13">
    <property type="entry name" value="SYNAPTOPODIN"/>
    <property type="match status" value="1"/>
</dbReference>
<comment type="subcellular location">
    <subcellularLocation>
        <location evidence="1">Cytoplasm</location>
    </subcellularLocation>
</comment>
<keyword evidence="2" id="KW-0963">Cytoplasm</keyword>
<dbReference type="GO" id="GO:0097444">
    <property type="term" value="C:spine apparatus"/>
    <property type="evidence" value="ECO:0007669"/>
    <property type="project" value="TreeGrafter"/>
</dbReference>
<dbReference type="EMBL" id="JAHGAV010002545">
    <property type="protein sequence ID" value="KAG6921168.1"/>
    <property type="molecule type" value="Genomic_DNA"/>
</dbReference>
<accession>A0A8T1RX41</accession>
<evidence type="ECO:0000256" key="1">
    <source>
        <dbReference type="ARBA" id="ARBA00004496"/>
    </source>
</evidence>
<organism evidence="6 7">
    <name type="scientific">Chelydra serpentina</name>
    <name type="common">Snapping turtle</name>
    <name type="synonym">Testudo serpentina</name>
    <dbReference type="NCBI Taxonomy" id="8475"/>
    <lineage>
        <taxon>Eukaryota</taxon>
        <taxon>Metazoa</taxon>
        <taxon>Chordata</taxon>
        <taxon>Craniata</taxon>
        <taxon>Vertebrata</taxon>
        <taxon>Euteleostomi</taxon>
        <taxon>Archelosauria</taxon>
        <taxon>Testudinata</taxon>
        <taxon>Testudines</taxon>
        <taxon>Cryptodira</taxon>
        <taxon>Durocryptodira</taxon>
        <taxon>Americhelydia</taxon>
        <taxon>Chelydroidea</taxon>
        <taxon>Chelydridae</taxon>
        <taxon>Chelydra</taxon>
    </lineage>
</organism>
<dbReference type="GO" id="GO:0003779">
    <property type="term" value="F:actin binding"/>
    <property type="evidence" value="ECO:0007669"/>
    <property type="project" value="TreeGrafter"/>
</dbReference>
<dbReference type="GO" id="GO:0032233">
    <property type="term" value="P:positive regulation of actin filament bundle assembly"/>
    <property type="evidence" value="ECO:0007669"/>
    <property type="project" value="TreeGrafter"/>
</dbReference>
<reference evidence="6 7" key="1">
    <citation type="journal article" date="2020" name="G3 (Bethesda)">
        <title>Draft Genome of the Common Snapping Turtle, Chelydra serpentina, a Model for Phenotypic Plasticity in Reptiles.</title>
        <authorList>
            <person name="Das D."/>
            <person name="Singh S.K."/>
            <person name="Bierstedt J."/>
            <person name="Erickson A."/>
            <person name="Galli G.L.J."/>
            <person name="Crossley D.A. 2nd"/>
            <person name="Rhen T."/>
        </authorList>
    </citation>
    <scope>NUCLEOTIDE SEQUENCE [LARGE SCALE GENOMIC DNA]</scope>
    <source>
        <strain evidence="6">KW</strain>
    </source>
</reference>
<dbReference type="PANTHER" id="PTHR24217">
    <property type="entry name" value="PUTATIVE-RELATED"/>
    <property type="match status" value="1"/>
</dbReference>
<dbReference type="OrthoDB" id="8943025at2759"/>
<proteinExistence type="inferred from homology"/>
<dbReference type="AlphaFoldDB" id="A0A8T1RX41"/>
<comment type="similarity">
    <text evidence="4">Belongs to the synaptopodin family.</text>
</comment>
<feature type="compositionally biased region" description="Low complexity" evidence="5">
    <location>
        <begin position="159"/>
        <end position="177"/>
    </location>
</feature>
<sequence length="234" mass="24781">VLIANDIRTSAPPEAPFASLSRVLSPRAKGVFQAPRPSYSTRNAGIEPQERRVSLPASLTWTPRLVPHPSPFEGWASPTPEPEERPAEALRAAGVRSPPPPMSPSWSERSLSPLRQEAEPKASRQMQARLARNIINAARRKSSSPKALGPDGVRPFTPPAGAGAPPASASPCSSPRALDNHSPGPQSPRATRVDGHRYTSPGTPQLNTSSCISPRPPGSHSPGPQSPRATRVDG</sequence>
<dbReference type="GO" id="GO:0005634">
    <property type="term" value="C:nucleus"/>
    <property type="evidence" value="ECO:0007669"/>
    <property type="project" value="TreeGrafter"/>
</dbReference>
<dbReference type="GO" id="GO:0098886">
    <property type="term" value="P:modification of dendritic spine"/>
    <property type="evidence" value="ECO:0007669"/>
    <property type="project" value="TreeGrafter"/>
</dbReference>
<evidence type="ECO:0000256" key="3">
    <source>
        <dbReference type="ARBA" id="ARBA00022553"/>
    </source>
</evidence>
<dbReference type="GO" id="GO:1905355">
    <property type="term" value="P:spine apparatus assembly"/>
    <property type="evidence" value="ECO:0007669"/>
    <property type="project" value="TreeGrafter"/>
</dbReference>
<evidence type="ECO:0000256" key="5">
    <source>
        <dbReference type="SAM" id="MobiDB-lite"/>
    </source>
</evidence>
<dbReference type="InterPro" id="IPR051976">
    <property type="entry name" value="Synaptopodin_domain"/>
</dbReference>
<evidence type="ECO:0000313" key="6">
    <source>
        <dbReference type="EMBL" id="KAG6921168.1"/>
    </source>
</evidence>
<dbReference type="GO" id="GO:0030018">
    <property type="term" value="C:Z disc"/>
    <property type="evidence" value="ECO:0007669"/>
    <property type="project" value="TreeGrafter"/>
</dbReference>
<feature type="non-terminal residue" evidence="6">
    <location>
        <position position="234"/>
    </location>
</feature>
<feature type="region of interest" description="Disordered" evidence="5">
    <location>
        <begin position="30"/>
        <end position="234"/>
    </location>
</feature>
<feature type="compositionally biased region" description="Low complexity" evidence="5">
    <location>
        <begin position="128"/>
        <end position="137"/>
    </location>
</feature>
<dbReference type="Proteomes" id="UP000765507">
    <property type="component" value="Unassembled WGS sequence"/>
</dbReference>
<feature type="compositionally biased region" description="Polar residues" evidence="5">
    <location>
        <begin position="200"/>
        <end position="212"/>
    </location>
</feature>
<evidence type="ECO:0000256" key="4">
    <source>
        <dbReference type="ARBA" id="ARBA00038161"/>
    </source>
</evidence>
<protein>
    <submittedName>
        <fullName evidence="6">Synaptopodin</fullName>
    </submittedName>
</protein>
<keyword evidence="3" id="KW-0597">Phosphoprotein</keyword>
<dbReference type="GO" id="GO:0001725">
    <property type="term" value="C:stress fiber"/>
    <property type="evidence" value="ECO:0007669"/>
    <property type="project" value="TreeGrafter"/>
</dbReference>